<dbReference type="SUPFAM" id="SSF52091">
    <property type="entry name" value="SpoIIaa-like"/>
    <property type="match status" value="1"/>
</dbReference>
<dbReference type="SMART" id="SM00091">
    <property type="entry name" value="PAS"/>
    <property type="match status" value="2"/>
</dbReference>
<reference evidence="6 7" key="1">
    <citation type="submission" date="2014-02" db="EMBL/GenBank/DDBJ databases">
        <title>The small core and large imbalanced accessory genome model reveals a collaborative survival strategy of Sorangium cellulosum strains in nature.</title>
        <authorList>
            <person name="Han K."/>
            <person name="Peng R."/>
            <person name="Blom J."/>
            <person name="Li Y.-Z."/>
        </authorList>
    </citation>
    <scope>NUCLEOTIDE SEQUENCE [LARGE SCALE GENOMIC DNA]</scope>
    <source>
        <strain evidence="6 7">So0011-07</strain>
    </source>
</reference>
<feature type="non-terminal residue" evidence="6">
    <location>
        <position position="433"/>
    </location>
</feature>
<dbReference type="InterPro" id="IPR035965">
    <property type="entry name" value="PAS-like_dom_sf"/>
</dbReference>
<dbReference type="InterPro" id="IPR013656">
    <property type="entry name" value="PAS_4"/>
</dbReference>
<dbReference type="CDD" id="cd00130">
    <property type="entry name" value="PAS"/>
    <property type="match status" value="1"/>
</dbReference>
<proteinExistence type="predicted"/>
<comment type="caution">
    <text evidence="6">The sequence shown here is derived from an EMBL/GenBank/DDBJ whole genome shotgun (WGS) entry which is preliminary data.</text>
</comment>
<dbReference type="Gene3D" id="3.30.750.24">
    <property type="entry name" value="STAS domain"/>
    <property type="match status" value="1"/>
</dbReference>
<gene>
    <name evidence="6" type="ORF">BE17_08225</name>
</gene>
<evidence type="ECO:0000256" key="2">
    <source>
        <dbReference type="SAM" id="MobiDB-lite"/>
    </source>
</evidence>
<evidence type="ECO:0000259" key="4">
    <source>
        <dbReference type="PROSITE" id="PS50113"/>
    </source>
</evidence>
<dbReference type="PANTHER" id="PTHR33745:SF3">
    <property type="entry name" value="RSBT CO-ANTAGONIST PROTEIN RSBRC"/>
    <property type="match status" value="1"/>
</dbReference>
<dbReference type="InterPro" id="IPR002645">
    <property type="entry name" value="STAS_dom"/>
</dbReference>
<feature type="region of interest" description="Disordered" evidence="2">
    <location>
        <begin position="1"/>
        <end position="20"/>
    </location>
</feature>
<feature type="domain" description="PAC" evidence="4">
    <location>
        <begin position="127"/>
        <end position="178"/>
    </location>
</feature>
<organism evidence="6 7">
    <name type="scientific">Sorangium cellulosum</name>
    <name type="common">Polyangium cellulosum</name>
    <dbReference type="NCBI Taxonomy" id="56"/>
    <lineage>
        <taxon>Bacteria</taxon>
        <taxon>Pseudomonadati</taxon>
        <taxon>Myxococcota</taxon>
        <taxon>Polyangia</taxon>
        <taxon>Polyangiales</taxon>
        <taxon>Polyangiaceae</taxon>
        <taxon>Sorangium</taxon>
    </lineage>
</organism>
<dbReference type="NCBIfam" id="TIGR00229">
    <property type="entry name" value="sensory_box"/>
    <property type="match status" value="2"/>
</dbReference>
<keyword evidence="1" id="KW-0597">Phosphoprotein</keyword>
<feature type="domain" description="PAS" evidence="3">
    <location>
        <begin position="179"/>
        <end position="257"/>
    </location>
</feature>
<dbReference type="Proteomes" id="UP000075635">
    <property type="component" value="Unassembled WGS sequence"/>
</dbReference>
<dbReference type="Gene3D" id="3.30.450.20">
    <property type="entry name" value="PAS domain"/>
    <property type="match status" value="2"/>
</dbReference>
<dbReference type="EMBL" id="JEMB01002758">
    <property type="protein sequence ID" value="KYF78653.1"/>
    <property type="molecule type" value="Genomic_DNA"/>
</dbReference>
<dbReference type="Pfam" id="PF01740">
    <property type="entry name" value="STAS"/>
    <property type="match status" value="1"/>
</dbReference>
<accession>A0A150RES9</accession>
<evidence type="ECO:0000313" key="7">
    <source>
        <dbReference type="Proteomes" id="UP000075635"/>
    </source>
</evidence>
<sequence>MSTDTGGTMSTQGGNDPIAADNARLRARVEELERRLGDGAPPPGAHGAAGEARLSYEALFEALPMPIFVYRTDGLLTAINEASVAWFKTERARVVGAFNLLEDPESVARGFAAPFLRAVAGEVVTLPATPYVIDEQQGRRCWLEVIYLPLRDESGVHHVMAVTRDVTSHQEAEARQRQSATLLETIIDNAPLLIHARDTEGRYTVVNRQLEAALGRPRSEILGRTSRDFVSRELAERFAAQDREALGSSAPLVLEDRVEMPDGAHVYMTTKFALHDHEGKATGVCGMSADITERVRAEEQNLRLHEQMFRVREETLRSISTPLLPIAAGVLVMPLVGNMTRERADQVIEVLLHGISDQQARIALLDVTGMPEAGEEVTDALVRAARSVRLLGAEVVITGIRPSVAQALVGLEADLGGIVTKGTLERGVAYALS</sequence>
<dbReference type="Pfam" id="PF08448">
    <property type="entry name" value="PAS_4"/>
    <property type="match status" value="2"/>
</dbReference>
<evidence type="ECO:0008006" key="8">
    <source>
        <dbReference type="Google" id="ProtNLM"/>
    </source>
</evidence>
<dbReference type="InterPro" id="IPR000700">
    <property type="entry name" value="PAS-assoc_C"/>
</dbReference>
<evidence type="ECO:0000259" key="3">
    <source>
        <dbReference type="PROSITE" id="PS50112"/>
    </source>
</evidence>
<protein>
    <recommendedName>
        <fullName evidence="8">Anti-anti-sigma factor</fullName>
    </recommendedName>
</protein>
<dbReference type="InterPro" id="IPR000014">
    <property type="entry name" value="PAS"/>
</dbReference>
<evidence type="ECO:0000313" key="6">
    <source>
        <dbReference type="EMBL" id="KYF78653.1"/>
    </source>
</evidence>
<evidence type="ECO:0000259" key="5">
    <source>
        <dbReference type="PROSITE" id="PS50801"/>
    </source>
</evidence>
<dbReference type="PROSITE" id="PS50112">
    <property type="entry name" value="PAS"/>
    <property type="match status" value="1"/>
</dbReference>
<dbReference type="PROSITE" id="PS50801">
    <property type="entry name" value="STAS"/>
    <property type="match status" value="1"/>
</dbReference>
<dbReference type="InterPro" id="IPR051932">
    <property type="entry name" value="Bact_StressResp_Reg"/>
</dbReference>
<name>A0A150RES9_SORCE</name>
<dbReference type="PROSITE" id="PS50113">
    <property type="entry name" value="PAC"/>
    <property type="match status" value="2"/>
</dbReference>
<dbReference type="InterPro" id="IPR036513">
    <property type="entry name" value="STAS_dom_sf"/>
</dbReference>
<dbReference type="SUPFAM" id="SSF55785">
    <property type="entry name" value="PYP-like sensor domain (PAS domain)"/>
    <property type="match status" value="2"/>
</dbReference>
<feature type="compositionally biased region" description="Polar residues" evidence="2">
    <location>
        <begin position="1"/>
        <end position="14"/>
    </location>
</feature>
<dbReference type="PANTHER" id="PTHR33745">
    <property type="entry name" value="RSBT ANTAGONIST PROTEIN RSBS-RELATED"/>
    <property type="match status" value="1"/>
</dbReference>
<feature type="domain" description="PAC" evidence="4">
    <location>
        <begin position="252"/>
        <end position="303"/>
    </location>
</feature>
<dbReference type="AlphaFoldDB" id="A0A150RES9"/>
<evidence type="ECO:0000256" key="1">
    <source>
        <dbReference type="ARBA" id="ARBA00022553"/>
    </source>
</evidence>
<dbReference type="CDD" id="cd07041">
    <property type="entry name" value="STAS_RsbR_RsbS_like"/>
    <property type="match status" value="1"/>
</dbReference>
<feature type="domain" description="STAS" evidence="5">
    <location>
        <begin position="320"/>
        <end position="433"/>
    </location>
</feature>